<dbReference type="PANTHER" id="PTHR43304:SF1">
    <property type="entry name" value="PAC DOMAIN-CONTAINING PROTEIN"/>
    <property type="match status" value="1"/>
</dbReference>
<dbReference type="PROSITE" id="PS50112">
    <property type="entry name" value="PAS"/>
    <property type="match status" value="4"/>
</dbReference>
<name>A0A8J7A496_DESMC</name>
<dbReference type="CDD" id="cd00082">
    <property type="entry name" value="HisKA"/>
    <property type="match status" value="1"/>
</dbReference>
<dbReference type="InterPro" id="IPR000700">
    <property type="entry name" value="PAS-assoc_C"/>
</dbReference>
<evidence type="ECO:0000259" key="9">
    <source>
        <dbReference type="PROSITE" id="PS50113"/>
    </source>
</evidence>
<dbReference type="SUPFAM" id="SSF55874">
    <property type="entry name" value="ATPase domain of HSP90 chaperone/DNA topoisomerase II/histidine kinase"/>
    <property type="match status" value="1"/>
</dbReference>
<dbReference type="InterPro" id="IPR013656">
    <property type="entry name" value="PAS_4"/>
</dbReference>
<dbReference type="SMART" id="SM00091">
    <property type="entry name" value="PAS"/>
    <property type="match status" value="5"/>
</dbReference>
<dbReference type="InterPro" id="IPR003661">
    <property type="entry name" value="HisK_dim/P_dom"/>
</dbReference>
<dbReference type="PROSITE" id="PS50113">
    <property type="entry name" value="PAC"/>
    <property type="match status" value="2"/>
</dbReference>
<dbReference type="GO" id="GO:0000155">
    <property type="term" value="F:phosphorelay sensor kinase activity"/>
    <property type="evidence" value="ECO:0007669"/>
    <property type="project" value="InterPro"/>
</dbReference>
<dbReference type="EC" id="2.7.13.3" evidence="2"/>
<dbReference type="Gene3D" id="1.10.287.130">
    <property type="match status" value="1"/>
</dbReference>
<evidence type="ECO:0000256" key="1">
    <source>
        <dbReference type="ARBA" id="ARBA00000085"/>
    </source>
</evidence>
<dbReference type="Gene3D" id="3.30.450.40">
    <property type="match status" value="3"/>
</dbReference>
<comment type="caution">
    <text evidence="10">The sequence shown here is derived from an EMBL/GenBank/DDBJ whole genome shotgun (WGS) entry which is preliminary data.</text>
</comment>
<dbReference type="InterPro" id="IPR005467">
    <property type="entry name" value="His_kinase_dom"/>
</dbReference>
<dbReference type="SUPFAM" id="SSF55785">
    <property type="entry name" value="PYP-like sensor domain (PAS domain)"/>
    <property type="match status" value="5"/>
</dbReference>
<organism evidence="10 11">
    <name type="scientific">Desmonostoc muscorum LEGE 12446</name>
    <dbReference type="NCBI Taxonomy" id="1828758"/>
    <lineage>
        <taxon>Bacteria</taxon>
        <taxon>Bacillati</taxon>
        <taxon>Cyanobacteriota</taxon>
        <taxon>Cyanophyceae</taxon>
        <taxon>Nostocales</taxon>
        <taxon>Nostocaceae</taxon>
        <taxon>Desmonostoc</taxon>
    </lineage>
</organism>
<feature type="coiled-coil region" evidence="6">
    <location>
        <begin position="613"/>
        <end position="646"/>
    </location>
</feature>
<feature type="domain" description="PAS" evidence="8">
    <location>
        <begin position="760"/>
        <end position="821"/>
    </location>
</feature>
<evidence type="ECO:0000256" key="3">
    <source>
        <dbReference type="ARBA" id="ARBA00022553"/>
    </source>
</evidence>
<dbReference type="SUPFAM" id="SSF47384">
    <property type="entry name" value="Homodimeric domain of signal transducing histidine kinase"/>
    <property type="match status" value="1"/>
</dbReference>
<dbReference type="SUPFAM" id="SSF55781">
    <property type="entry name" value="GAF domain-like"/>
    <property type="match status" value="3"/>
</dbReference>
<feature type="domain" description="PAS" evidence="8">
    <location>
        <begin position="363"/>
        <end position="433"/>
    </location>
</feature>
<evidence type="ECO:0000256" key="6">
    <source>
        <dbReference type="SAM" id="Coils"/>
    </source>
</evidence>
<keyword evidence="6" id="KW-0175">Coiled coil</keyword>
<dbReference type="SMART" id="SM00065">
    <property type="entry name" value="GAF"/>
    <property type="match status" value="3"/>
</dbReference>
<dbReference type="Gene3D" id="3.30.450.20">
    <property type="entry name" value="PAS domain"/>
    <property type="match status" value="5"/>
</dbReference>
<evidence type="ECO:0000256" key="2">
    <source>
        <dbReference type="ARBA" id="ARBA00012438"/>
    </source>
</evidence>
<feature type="coiled-coil region" evidence="6">
    <location>
        <begin position="339"/>
        <end position="373"/>
    </location>
</feature>
<sequence>MLGVSFHSINRWRETNEALLAKYIQKSGAETVTAEIQATVRENVEEILARISDAFVILDCEWRYTYVNDKLAELAGMNKEDFLGKTIWDLFPNTVDSILYTEMHRAVAEEITVNFEYLDSTWHRWLEYRVYPGENGVSILITDITEQKRNQQLLSAHYTVTQILAETTVFANAVPLLLRSLCETLGWQLGIFWSVDEEINALHCIGSWHSSDLSIENFQVFNQPSTLALGGGSRQPVWICELASDENFFAAAIELPIVLGNKVLGAMKFFTNQILQRDLDLLQMMSAIAIQIAQFIQQQQTEEKYRQILQTAGVTILEKDFTPVKNLTNHLTDEEVTGLQQCLTEQQTTLRERQQAEENLRHSEARYRSLAEASASIIWKAGIWGNVIDEIPNWQAFTGQSPEEYKGWGWVNALHPEDRKSVAAIWRQAFYQRSVAVAEYRVQRHDGEYRHMSIRGVPILNETGEIIEWVGMCLDITEHKQVEAERERLLALLETEQTRLVEANVLLDTLFNNAPIGIGVWDEELRFVRLNQALAEINGLPQEVHIGKTIAELLPGVGVEVTEALLRVVETGESVSQETSGETPAAPGKQRYWSVNYYPIKLPDKITWVGAICEEITERKQAEVEREQLLERERVARVEAEDAKEQVSKILESITDGFLAFDTEWRFTYLNHEGSRTLGRSSEDLLGKNLWQEFPELADTSFGQLYQKAVALAVPLELEDYYPPFEAWFAVRAYPSPTGLSLYFRNINVRKQAQAALTESEARFRLMAENSTDIISRSTVDGIFLYLSPACYTVLGYQPEELIGRFGGELVHPEDLAEIVKDYPINADLPDIYTITYRTRHKYGHYIWLETTVRAIRDRQTQQILEMQASSRDITGRKQVEDRQRFLASASGILATSLDYETTLATLARLAVPEIADWCVVDMIYDNQLVRRVAAAHADPAKQELVEQLQNYPPDLAQTQGVAEVIRSGKSQITHFISSEQIQAATANASHLNILQQLNPQSGMCVLLIVRGRVLGAMTLVSSANHRYDSQSLMLAEELARRAAIAVDNARLYTETQQSQQAAEQAASRTARLQAITAALSESLTPAQVAEVIVEQGMAALGASSALVALLTNNGTELEILRAVGYQQEAVDLWRRFSINTVAPLAEAVRTKQPVWQESTTTRVVRYSHLAQEYARYNYGAWISIPLIIEGRAIGGMSLAFAENHQLNQDDRAFVLALAQQCAQAMERARLYEAEQTAREAAENANRIKDEFLAVLSHELRSPLNPILGWAKLLQTRKLDEKTIPHALKTIERNAQLQAQLIEDLLDISRILQGKLSLNIYPVDLTTVISAAMETVRLSAEAKSIEMHISMEPNLGQVLGDSSRLQQVIWNLLSNAVKFTPERGRVDIRLE</sequence>
<feature type="domain" description="PAS" evidence="8">
    <location>
        <begin position="40"/>
        <end position="110"/>
    </location>
</feature>
<dbReference type="CDD" id="cd00130">
    <property type="entry name" value="PAS"/>
    <property type="match status" value="5"/>
</dbReference>
<dbReference type="Pfam" id="PF13185">
    <property type="entry name" value="GAF_2"/>
    <property type="match status" value="2"/>
</dbReference>
<evidence type="ECO:0000256" key="5">
    <source>
        <dbReference type="ARBA" id="ARBA00022777"/>
    </source>
</evidence>
<dbReference type="InterPro" id="IPR029016">
    <property type="entry name" value="GAF-like_dom_sf"/>
</dbReference>
<gene>
    <name evidence="10" type="ORF">IQ276_30475</name>
</gene>
<dbReference type="PROSITE" id="PS50109">
    <property type="entry name" value="HIS_KIN"/>
    <property type="match status" value="1"/>
</dbReference>
<reference evidence="10" key="1">
    <citation type="submission" date="2020-10" db="EMBL/GenBank/DDBJ databases">
        <authorList>
            <person name="Castelo-Branco R."/>
            <person name="Eusebio N."/>
            <person name="Adriana R."/>
            <person name="Vieira A."/>
            <person name="Brugerolle De Fraissinette N."/>
            <person name="Rezende De Castro R."/>
            <person name="Schneider M.P."/>
            <person name="Vasconcelos V."/>
            <person name="Leao P.N."/>
        </authorList>
    </citation>
    <scope>NUCLEOTIDE SEQUENCE</scope>
    <source>
        <strain evidence="10">LEGE 12446</strain>
    </source>
</reference>
<dbReference type="FunFam" id="3.30.450.20:FF:000099">
    <property type="entry name" value="Sensory box sensor histidine kinase"/>
    <property type="match status" value="1"/>
</dbReference>
<evidence type="ECO:0000259" key="7">
    <source>
        <dbReference type="PROSITE" id="PS50109"/>
    </source>
</evidence>
<dbReference type="Gene3D" id="3.30.565.10">
    <property type="entry name" value="Histidine kinase-like ATPase, C-terminal domain"/>
    <property type="match status" value="1"/>
</dbReference>
<evidence type="ECO:0000313" key="10">
    <source>
        <dbReference type="EMBL" id="MBE9026590.1"/>
    </source>
</evidence>
<dbReference type="InterPro" id="IPR003018">
    <property type="entry name" value="GAF"/>
</dbReference>
<feature type="domain" description="PAC" evidence="9">
    <location>
        <begin position="833"/>
        <end position="886"/>
    </location>
</feature>
<dbReference type="InterPro" id="IPR035965">
    <property type="entry name" value="PAS-like_dom_sf"/>
</dbReference>
<dbReference type="SMART" id="SM00388">
    <property type="entry name" value="HisKA"/>
    <property type="match status" value="1"/>
</dbReference>
<feature type="domain" description="Histidine kinase" evidence="7">
    <location>
        <begin position="1255"/>
        <end position="1391"/>
    </location>
</feature>
<dbReference type="Proteomes" id="UP000622533">
    <property type="component" value="Unassembled WGS sequence"/>
</dbReference>
<feature type="domain" description="PAS" evidence="8">
    <location>
        <begin position="643"/>
        <end position="694"/>
    </location>
</feature>
<dbReference type="InterPro" id="IPR052162">
    <property type="entry name" value="Sensor_kinase/Photoreceptor"/>
</dbReference>
<proteinExistence type="predicted"/>
<dbReference type="InterPro" id="IPR000014">
    <property type="entry name" value="PAS"/>
</dbReference>
<dbReference type="NCBIfam" id="TIGR00229">
    <property type="entry name" value="sensory_box"/>
    <property type="match status" value="5"/>
</dbReference>
<evidence type="ECO:0000259" key="8">
    <source>
        <dbReference type="PROSITE" id="PS50112"/>
    </source>
</evidence>
<keyword evidence="11" id="KW-1185">Reference proteome</keyword>
<evidence type="ECO:0000313" key="11">
    <source>
        <dbReference type="Proteomes" id="UP000622533"/>
    </source>
</evidence>
<dbReference type="Pfam" id="PF00512">
    <property type="entry name" value="HisKA"/>
    <property type="match status" value="1"/>
</dbReference>
<keyword evidence="3" id="KW-0597">Phosphoprotein</keyword>
<dbReference type="InterPro" id="IPR001610">
    <property type="entry name" value="PAC"/>
</dbReference>
<comment type="catalytic activity">
    <reaction evidence="1">
        <text>ATP + protein L-histidine = ADP + protein N-phospho-L-histidine.</text>
        <dbReference type="EC" id="2.7.13.3"/>
    </reaction>
</comment>
<keyword evidence="4" id="KW-0808">Transferase</keyword>
<dbReference type="InterPro" id="IPR036890">
    <property type="entry name" value="HATPase_C_sf"/>
</dbReference>
<dbReference type="EMBL" id="JADEXS010000638">
    <property type="protein sequence ID" value="MBE9026590.1"/>
    <property type="molecule type" value="Genomic_DNA"/>
</dbReference>
<evidence type="ECO:0000256" key="4">
    <source>
        <dbReference type="ARBA" id="ARBA00022679"/>
    </source>
</evidence>
<dbReference type="Pfam" id="PF08448">
    <property type="entry name" value="PAS_4"/>
    <property type="match status" value="3"/>
</dbReference>
<dbReference type="InterPro" id="IPR036097">
    <property type="entry name" value="HisK_dim/P_sf"/>
</dbReference>
<protein>
    <recommendedName>
        <fullName evidence="2">histidine kinase</fullName>
        <ecNumber evidence="2">2.7.13.3</ecNumber>
    </recommendedName>
</protein>
<dbReference type="SMART" id="SM00086">
    <property type="entry name" value="PAC"/>
    <property type="match status" value="2"/>
</dbReference>
<accession>A0A8J7A496</accession>
<keyword evidence="5" id="KW-0418">Kinase</keyword>
<dbReference type="Pfam" id="PF08447">
    <property type="entry name" value="PAS_3"/>
    <property type="match status" value="2"/>
</dbReference>
<dbReference type="PANTHER" id="PTHR43304">
    <property type="entry name" value="PHYTOCHROME-LIKE PROTEIN CPH1"/>
    <property type="match status" value="1"/>
</dbReference>
<dbReference type="InterPro" id="IPR013655">
    <property type="entry name" value="PAS_fold_3"/>
</dbReference>
<feature type="domain" description="PAC" evidence="9">
    <location>
        <begin position="436"/>
        <end position="488"/>
    </location>
</feature>